<dbReference type="InterPro" id="IPR036366">
    <property type="entry name" value="PGBDSf"/>
</dbReference>
<protein>
    <submittedName>
        <fullName evidence="2">Putative peptidoglycan binding protein</fullName>
    </submittedName>
</protein>
<dbReference type="InterPro" id="IPR011990">
    <property type="entry name" value="TPR-like_helical_dom_sf"/>
</dbReference>
<accession>A0A317QQ93</accession>
<evidence type="ECO:0000259" key="1">
    <source>
        <dbReference type="Pfam" id="PF01471"/>
    </source>
</evidence>
<dbReference type="SUPFAM" id="SSF52540">
    <property type="entry name" value="P-loop containing nucleoside triphosphate hydrolases"/>
    <property type="match status" value="1"/>
</dbReference>
<keyword evidence="3" id="KW-1185">Reference proteome</keyword>
<evidence type="ECO:0000313" key="3">
    <source>
        <dbReference type="Proteomes" id="UP000246661"/>
    </source>
</evidence>
<dbReference type="InterPro" id="IPR027417">
    <property type="entry name" value="P-loop_NTPase"/>
</dbReference>
<feature type="domain" description="Peptidoglycan binding-like" evidence="1">
    <location>
        <begin position="1340"/>
        <end position="1393"/>
    </location>
</feature>
<dbReference type="EMBL" id="QGTX01000001">
    <property type="protein sequence ID" value="PWW25193.1"/>
    <property type="molecule type" value="Genomic_DNA"/>
</dbReference>
<reference evidence="3" key="1">
    <citation type="submission" date="2018-05" db="EMBL/GenBank/DDBJ databases">
        <authorList>
            <person name="Klenk H.-P."/>
            <person name="Huntemann M."/>
            <person name="Clum A."/>
            <person name="Pillay M."/>
            <person name="Palaniappan K."/>
            <person name="Varghese N."/>
            <person name="Mikhailova N."/>
            <person name="Stamatis D."/>
            <person name="Reddy T."/>
            <person name="Daum C."/>
            <person name="Shapiro N."/>
            <person name="Ivanova N."/>
            <person name="Kyrpides N."/>
            <person name="Woyke T."/>
        </authorList>
    </citation>
    <scope>NUCLEOTIDE SEQUENCE [LARGE SCALE GENOMIC DNA]</scope>
    <source>
        <strain evidence="3">DSM 45417</strain>
    </source>
</reference>
<organism evidence="2 3">
    <name type="scientific">Geodermatophilus normandii</name>
    <dbReference type="NCBI Taxonomy" id="1137989"/>
    <lineage>
        <taxon>Bacteria</taxon>
        <taxon>Bacillati</taxon>
        <taxon>Actinomycetota</taxon>
        <taxon>Actinomycetes</taxon>
        <taxon>Geodermatophilales</taxon>
        <taxon>Geodermatophilaceae</taxon>
        <taxon>Geodermatophilus</taxon>
    </lineage>
</organism>
<gene>
    <name evidence="2" type="ORF">JD79_04391</name>
</gene>
<proteinExistence type="predicted"/>
<evidence type="ECO:0000313" key="2">
    <source>
        <dbReference type="EMBL" id="PWW25193.1"/>
    </source>
</evidence>
<comment type="caution">
    <text evidence="2">The sequence shown here is derived from an EMBL/GenBank/DDBJ whole genome shotgun (WGS) entry which is preliminary data.</text>
</comment>
<dbReference type="InterPro" id="IPR036365">
    <property type="entry name" value="PGBD-like_sf"/>
</dbReference>
<sequence length="1630" mass="179963">MQVPDGLPELARILADRAHDDARELEELELRILYDSDKARDLLRDLYNSADKEHDLGRCRAILDVLDVAARRPVFDRSLVALRTEYATYLAARTKWAKDYYRSALYTPRQTVEAVLEELLGGRPGRMLQLYADGGMGKSTQLRWFVARRCVPARLPAARVDFDDVHPVAATRHPWLLLIEAAAQLDQQITGLPFQELLATYGHYGALLTRHPAADFGIAPRHASRGEGEDVRERFVAALLSRPGNRPAVLVLDTIEKVLHRSVDPTGIVELLSEVVHRVPALRVVLAGRFDLRERMSANLPELASHHLQRLTPDEEHHYLVDIRGLQEDIVQQVRKLAQGRPLTLATYADLISRLDDVSADELAGWRTPGLLAAIERYVDRIEDDRVHWLLRYGVIPRRLRYDFVVSVMWRPFMSDAMTGKGTWDDPQQDDRPRPRARARATFRTDLVAPETEAQVRDLWTTLLDYTSDYGWISLAADESDAVQIRPDVLDPLRHLIRPHPVFAELQRAAGDYFEQRAAGDPEHWLDWTREAVFHRFQFSTEAGMGTWRAALEQARAAYRYDDCLELATEILGEDYVDRLVQPIGSMTYEALASAHLERARSAAALADQNLAGREDPLWREVEAGLGAARAQQAARPEIRFPVATAVTIEARLALAQGDATRSERLLRRAQDDLEPSRDLADLERALGQALLNSRGPDAIAHLLRSYEIALSERDLPGARQSVMALARAYARNDDYAAAVSVFGRARQDGFRVDTDADLRLLEAHLLLQAGSVNRAIQAVEQLSFGGVAVRVQAPLVLALARLRVDDFVGVFAATDGALDSADLSAQGVDARDVTLGLRGMAYAALLDADRGAADLMEAAARVRELSDYDSAAMYCARAALVLTTVSGKLLEAAQVLEEAQRTQPESGSRAWLRTRLATARLRQAMGDEGDAQAILRDALNTMRRAAASPGDLVEAGLHYLSVASPGDHEELVVGLVVNLQRVTPPRARLRRLENLGELPRLQLPEPQVRLLRALLIDDLDLGGTGSDLSTAERTALEWRVAEILRVVGRPQEAGRYLDSALAGRGDLLGWWWWLDGMGRLGPPTADEPTPSAALLRRPPRTLAIACQVALAERRLDLDPLDQVVTRLDAADQLRSGLGTDQWTARIAMVRAEVARRKGDELAARRHAAEATAVYSQLGDSRRRDEVAGRFQLGGEGHVDEGGTIEVRFGPLSGQSLNISVLRPEGERTDQTVSTREFGDAEDSSQALSRLRTILGSLAHGWRAWSEQVAEHLLPNELRKALTVTNGPRRQVRLVFDSRDSAALPWELIRAWDADVPLVQGPDIEFVYRSLTQPLRDEAKTRTLQKLLRRLGHFAGVPDGLRGPSTDQAICDFHEAAGIAVRADTGTETWSALRRQVLAEVPRHSLRAVVLRPGREREAGRQRGYAAAGQEPVAAYRQHRIELVTVEDPQPDALTEFGGLFKEGTPDLLHVMAPVRLTTGATVLEFGETGEQLSRRGQLTSNMLSVSALGALCTVLGSGAKLPLILLDVPLPYSPLEATRHLAIRNSMAHQLLKLGCAEAVLAMGLAEPPDQAQILDQVLAGLTEGKDIAIVTSQLQRFRPPDDFAGTLACAGSALFLERPPMSLLPLGY</sequence>
<dbReference type="SUPFAM" id="SSF48452">
    <property type="entry name" value="TPR-like"/>
    <property type="match status" value="1"/>
</dbReference>
<dbReference type="SUPFAM" id="SSF47090">
    <property type="entry name" value="PGBD-like"/>
    <property type="match status" value="1"/>
</dbReference>
<dbReference type="Proteomes" id="UP000246661">
    <property type="component" value="Unassembled WGS sequence"/>
</dbReference>
<dbReference type="Gene3D" id="1.10.101.10">
    <property type="entry name" value="PGBD-like superfamily/PGBD"/>
    <property type="match status" value="1"/>
</dbReference>
<dbReference type="InterPro" id="IPR002477">
    <property type="entry name" value="Peptidoglycan-bd-like"/>
</dbReference>
<name>A0A317QQ93_9ACTN</name>
<dbReference type="Pfam" id="PF01471">
    <property type="entry name" value="PG_binding_1"/>
    <property type="match status" value="1"/>
</dbReference>